<proteinExistence type="predicted"/>
<evidence type="ECO:0000313" key="1">
    <source>
        <dbReference type="EMBL" id="JAB61962.1"/>
    </source>
</evidence>
<dbReference type="SUPFAM" id="SSF52949">
    <property type="entry name" value="Macro domain-like"/>
    <property type="match status" value="1"/>
</dbReference>
<dbReference type="SUPFAM" id="SSF50630">
    <property type="entry name" value="Acid proteases"/>
    <property type="match status" value="1"/>
</dbReference>
<dbReference type="Gene3D" id="3.40.220.10">
    <property type="entry name" value="Leucine Aminopeptidase, subunit E, domain 1"/>
    <property type="match status" value="1"/>
</dbReference>
<feature type="non-terminal residue" evidence="1">
    <location>
        <position position="1"/>
    </location>
</feature>
<feature type="non-terminal residue" evidence="1">
    <location>
        <position position="183"/>
    </location>
</feature>
<gene>
    <name evidence="1" type="primary">CF130</name>
</gene>
<dbReference type="EMBL" id="GALX01006504">
    <property type="protein sequence ID" value="JAB61962.1"/>
    <property type="molecule type" value="Transcribed_RNA"/>
</dbReference>
<dbReference type="GO" id="GO:0140291">
    <property type="term" value="P:peptidyl-glutamate ADP-deribosylation"/>
    <property type="evidence" value="ECO:0007669"/>
    <property type="project" value="TreeGrafter"/>
</dbReference>
<dbReference type="PANTHER" id="PTHR12521:SF0">
    <property type="entry name" value="ADP-RIBOSE GLYCOHYDROLASE OARD1"/>
    <property type="match status" value="1"/>
</dbReference>
<protein>
    <submittedName>
        <fullName evidence="1">O-acetyl-ADP-ribose deacetylase 1</fullName>
    </submittedName>
</protein>
<dbReference type="AlphaFoldDB" id="V5GK37"/>
<sequence length="183" mass="20725">YSYDKPTYQSLWSTLLALRNHVIVNNISKLAMPTIGCGLDQLNWPSVKSMIISCFKNCNLEILFCYLPEVSPLSKSLVKTYENFKPSAEEWNNWLRIVHEFCSPVFKQNKVSENLANSEDEFSQIEDSVVLNNIPGMIEDPDTKLAPMCKNLFPDPRPFLEVKINSFLVVCLLDSGASQTVIG</sequence>
<dbReference type="InterPro" id="IPR050892">
    <property type="entry name" value="ADP-ribose_metab_enzymes"/>
</dbReference>
<name>V5GK37_ANOGL</name>
<dbReference type="InterPro" id="IPR021109">
    <property type="entry name" value="Peptidase_aspartic_dom_sf"/>
</dbReference>
<dbReference type="InterPro" id="IPR043472">
    <property type="entry name" value="Macro_dom-like"/>
</dbReference>
<reference evidence="1" key="1">
    <citation type="submission" date="2013-07" db="EMBL/GenBank/DDBJ databases">
        <title>Midgut Transcriptome Profiling of Anoplphora glabripennis, a Lignocellulose Degrading, Wood-Boring Cerambycid.</title>
        <authorList>
            <person name="Scully E.D."/>
            <person name="Hoover K."/>
            <person name="Carlson J.E."/>
            <person name="Tien M."/>
            <person name="Geib S.M."/>
        </authorList>
    </citation>
    <scope>NUCLEOTIDE SEQUENCE</scope>
</reference>
<dbReference type="PANTHER" id="PTHR12521">
    <property type="entry name" value="PROTEIN C6ORF130"/>
    <property type="match status" value="1"/>
</dbReference>
<organism evidence="1">
    <name type="scientific">Anoplophora glabripennis</name>
    <name type="common">Asian longhorn beetle</name>
    <name type="synonym">Anoplophora nobilis</name>
    <dbReference type="NCBI Taxonomy" id="217634"/>
    <lineage>
        <taxon>Eukaryota</taxon>
        <taxon>Metazoa</taxon>
        <taxon>Ecdysozoa</taxon>
        <taxon>Arthropoda</taxon>
        <taxon>Hexapoda</taxon>
        <taxon>Insecta</taxon>
        <taxon>Pterygota</taxon>
        <taxon>Neoptera</taxon>
        <taxon>Endopterygota</taxon>
        <taxon>Coleoptera</taxon>
        <taxon>Polyphaga</taxon>
        <taxon>Cucujiformia</taxon>
        <taxon>Chrysomeloidea</taxon>
        <taxon>Cerambycidae</taxon>
        <taxon>Lamiinae</taxon>
        <taxon>Lamiini</taxon>
        <taxon>Anoplophora</taxon>
    </lineage>
</organism>
<accession>V5GK37</accession>